<feature type="transmembrane region" description="Helical" evidence="1">
    <location>
        <begin position="111"/>
        <end position="134"/>
    </location>
</feature>
<evidence type="ECO:0000313" key="3">
    <source>
        <dbReference type="Proteomes" id="UP000199065"/>
    </source>
</evidence>
<dbReference type="EMBL" id="FOPJ01000008">
    <property type="protein sequence ID" value="SFG62872.1"/>
    <property type="molecule type" value="Genomic_DNA"/>
</dbReference>
<feature type="transmembrane region" description="Helical" evidence="1">
    <location>
        <begin position="38"/>
        <end position="56"/>
    </location>
</feature>
<dbReference type="OrthoDB" id="3267850at2"/>
<dbReference type="Pfam" id="PF13346">
    <property type="entry name" value="ABC2_membrane_5"/>
    <property type="match status" value="1"/>
</dbReference>
<accession>A0A1I2TDA5</accession>
<dbReference type="AlphaFoldDB" id="A0A1I2TDA5"/>
<evidence type="ECO:0000313" key="2">
    <source>
        <dbReference type="EMBL" id="SFG62872.1"/>
    </source>
</evidence>
<name>A0A1I2TDA5_9CORY</name>
<gene>
    <name evidence="2" type="ORF">SAMN05660282_01435</name>
</gene>
<keyword evidence="1" id="KW-0812">Transmembrane</keyword>
<dbReference type="InterPro" id="IPR025699">
    <property type="entry name" value="ABC2_memb-like"/>
</dbReference>
<reference evidence="2 3" key="1">
    <citation type="submission" date="2016-10" db="EMBL/GenBank/DDBJ databases">
        <authorList>
            <person name="de Groot N.N."/>
        </authorList>
    </citation>
    <scope>NUCLEOTIDE SEQUENCE [LARGE SCALE GENOMIC DNA]</scope>
    <source>
        <strain>J11</strain>
        <strain evidence="3">PG 39</strain>
    </source>
</reference>
<protein>
    <submittedName>
        <fullName evidence="2">ABC-2 family transporter protein</fullName>
    </submittedName>
</protein>
<organism evidence="2 3">
    <name type="scientific">Corynebacterium spheniscorum</name>
    <dbReference type="NCBI Taxonomy" id="185761"/>
    <lineage>
        <taxon>Bacteria</taxon>
        <taxon>Bacillati</taxon>
        <taxon>Actinomycetota</taxon>
        <taxon>Actinomycetes</taxon>
        <taxon>Mycobacteriales</taxon>
        <taxon>Corynebacteriaceae</taxon>
        <taxon>Corynebacterium</taxon>
    </lineage>
</organism>
<evidence type="ECO:0000256" key="1">
    <source>
        <dbReference type="SAM" id="Phobius"/>
    </source>
</evidence>
<feature type="transmembrane region" description="Helical" evidence="1">
    <location>
        <begin position="141"/>
        <end position="159"/>
    </location>
</feature>
<dbReference type="STRING" id="185761.SAMN05660282_01435"/>
<keyword evidence="1" id="KW-0472">Membrane</keyword>
<feature type="transmembrane region" description="Helical" evidence="1">
    <location>
        <begin position="76"/>
        <end position="99"/>
    </location>
</feature>
<feature type="transmembrane region" description="Helical" evidence="1">
    <location>
        <begin position="179"/>
        <end position="199"/>
    </location>
</feature>
<feature type="transmembrane region" description="Helical" evidence="1">
    <location>
        <begin position="12"/>
        <end position="32"/>
    </location>
</feature>
<proteinExistence type="predicted"/>
<keyword evidence="3" id="KW-1185">Reference proteome</keyword>
<dbReference type="RefSeq" id="WP_092285899.1">
    <property type="nucleotide sequence ID" value="NZ_FOPJ01000008.1"/>
</dbReference>
<keyword evidence="1" id="KW-1133">Transmembrane helix</keyword>
<dbReference type="Proteomes" id="UP000199065">
    <property type="component" value="Unassembled WGS sequence"/>
</dbReference>
<sequence length="209" mass="22958">MKAVLYKDFTVNRNYLLILAVITLVLSGLSIYMREPVIFLFLFAMIGLLYFTAVFARDAESNVNRTLLAGPITKTLLVNANYLALVILGVVAFVVSGIVVTVMTSMPWQDAVFFASGSFTITLLLSIIQLPLFYKFGPDKARLFYIAVFILVFAGSQFLGDHKDSLYEWVAQILTLPALANAGILLGSTLVLAVISLVASRAIMAQKEF</sequence>